<dbReference type="EMBL" id="JAECZB010000002">
    <property type="protein sequence ID" value="MBH8551048.1"/>
    <property type="molecule type" value="Genomic_DNA"/>
</dbReference>
<dbReference type="Proteomes" id="UP000599391">
    <property type="component" value="Unassembled WGS sequence"/>
</dbReference>
<reference evidence="1 2" key="1">
    <citation type="journal article" date="2021" name="Int. J. Syst. Evol. Microbiol.">
        <title>Amazonocrinis nigriterrae gen. nov., sp. nov., Atlanticothrix silvestris gen. nov., sp. nov. and Dendronalium phyllosphericum gen. nov., sp. nov., nostocacean cyanobacteria from Brazilian environments.</title>
        <authorList>
            <person name="Alvarenga D.O."/>
            <person name="Andreote A.P.D."/>
            <person name="Branco L.H.Z."/>
            <person name="Delbaje E."/>
            <person name="Cruz R.B."/>
            <person name="Varani A.M."/>
            <person name="Fiore M.F."/>
        </authorList>
    </citation>
    <scope>NUCLEOTIDE SEQUENCE [LARGE SCALE GENOMIC DNA]</scope>
    <source>
        <strain evidence="1 2">CENA357</strain>
    </source>
</reference>
<evidence type="ECO:0000313" key="2">
    <source>
        <dbReference type="Proteomes" id="UP000599391"/>
    </source>
</evidence>
<evidence type="ECO:0000313" key="1">
    <source>
        <dbReference type="EMBL" id="MBH8551048.1"/>
    </source>
</evidence>
<sequence>MAEIWVSGIGWVVNLITLHESVVSGQLSVVSGQWSVIAISFPSSRASHTPHVPFPLVRGLKTSC</sequence>
<keyword evidence="2" id="KW-1185">Reference proteome</keyword>
<comment type="caution">
    <text evidence="1">The sequence shown here is derived from an EMBL/GenBank/DDBJ whole genome shotgun (WGS) entry which is preliminary data.</text>
</comment>
<protein>
    <submittedName>
        <fullName evidence="1">Uncharacterized protein</fullName>
    </submittedName>
</protein>
<name>A0A8J7H2R0_9CYAN</name>
<dbReference type="AlphaFoldDB" id="A0A8J7H2R0"/>
<accession>A0A8J7H2R0</accession>
<proteinExistence type="predicted"/>
<organism evidence="1 2">
    <name type="scientific">Atlanticothrix silvestris CENA357</name>
    <dbReference type="NCBI Taxonomy" id="1725252"/>
    <lineage>
        <taxon>Bacteria</taxon>
        <taxon>Bacillati</taxon>
        <taxon>Cyanobacteriota</taxon>
        <taxon>Cyanophyceae</taxon>
        <taxon>Nostocales</taxon>
        <taxon>Nodulariaceae</taxon>
        <taxon>Atlanticothrix</taxon>
        <taxon>Atlanticothrix silvestris</taxon>
    </lineage>
</organism>
<gene>
    <name evidence="1" type="ORF">I8751_01300</name>
</gene>